<protein>
    <submittedName>
        <fullName evidence="1">Uncharacterized protein</fullName>
    </submittedName>
</protein>
<comment type="caution">
    <text evidence="1">The sequence shown here is derived from an EMBL/GenBank/DDBJ whole genome shotgun (WGS) entry which is preliminary data.</text>
</comment>
<accession>C4FBV0</accession>
<name>C4FBV0_9ACTN</name>
<proteinExistence type="predicted"/>
<dbReference type="Proteomes" id="UP000003295">
    <property type="component" value="Unassembled WGS sequence"/>
</dbReference>
<gene>
    <name evidence="1" type="ORF">COLINT_03563</name>
</gene>
<dbReference type="STRING" id="521003.COLINT_03563"/>
<reference evidence="1 2" key="1">
    <citation type="submission" date="2009-04" db="EMBL/GenBank/DDBJ databases">
        <authorList>
            <person name="Weinstock G."/>
            <person name="Sodergren E."/>
            <person name="Clifton S."/>
            <person name="Fulton L."/>
            <person name="Fulton B."/>
            <person name="Courtney L."/>
            <person name="Fronick C."/>
            <person name="Harrison M."/>
            <person name="Strong C."/>
            <person name="Farmer C."/>
            <person name="Delahaunty K."/>
            <person name="Markovic C."/>
            <person name="Hall O."/>
            <person name="Minx P."/>
            <person name="Tomlinson C."/>
            <person name="Mitreva M."/>
            <person name="Nelson J."/>
            <person name="Hou S."/>
            <person name="Wollam A."/>
            <person name="Pepin K.H."/>
            <person name="Johnson M."/>
            <person name="Bhonagiri V."/>
            <person name="Nash W.E."/>
            <person name="Warren W."/>
            <person name="Chinwalla A."/>
            <person name="Mardis E.R."/>
            <person name="Wilson R.K."/>
        </authorList>
    </citation>
    <scope>NUCLEOTIDE SEQUENCE [LARGE SCALE GENOMIC DNA]</scope>
    <source>
        <strain evidence="1 2">DSM 13280</strain>
    </source>
</reference>
<evidence type="ECO:0000313" key="1">
    <source>
        <dbReference type="EMBL" id="EEP43649.1"/>
    </source>
</evidence>
<sequence>MRAEHVDTKSAALRRDILLSPDTMRCTENARRLRYIERKCKPNGYNCGMVKHHETGA</sequence>
<organism evidence="1 2">
    <name type="scientific">Collinsella intestinalis DSM 13280</name>
    <dbReference type="NCBI Taxonomy" id="521003"/>
    <lineage>
        <taxon>Bacteria</taxon>
        <taxon>Bacillati</taxon>
        <taxon>Actinomycetota</taxon>
        <taxon>Coriobacteriia</taxon>
        <taxon>Coriobacteriales</taxon>
        <taxon>Coriobacteriaceae</taxon>
        <taxon>Collinsella</taxon>
    </lineage>
</organism>
<dbReference type="EMBL" id="ABXH02000041">
    <property type="protein sequence ID" value="EEP43649.1"/>
    <property type="molecule type" value="Genomic_DNA"/>
</dbReference>
<evidence type="ECO:0000313" key="2">
    <source>
        <dbReference type="Proteomes" id="UP000003295"/>
    </source>
</evidence>
<dbReference type="HOGENOM" id="CLU_2988845_0_0_11"/>
<dbReference type="AlphaFoldDB" id="C4FBV0"/>